<sequence length="81" mass="8995">MCVSSAYSFKYSFPIHRGKYTFDNQYRNQVYSRNLCVRHGGKGQGSFEGCSVNSRIGSFCTKHGPFDAVVLKPLAGLPLRG</sequence>
<dbReference type="RefSeq" id="XP_009843170.1">
    <property type="nucleotide sequence ID" value="XM_009844868.1"/>
</dbReference>
<reference evidence="1" key="1">
    <citation type="submission" date="2013-12" db="EMBL/GenBank/DDBJ databases">
        <title>The Genome Sequence of Aphanomyces astaci APO3.</title>
        <authorList>
            <consortium name="The Broad Institute Genomics Platform"/>
            <person name="Russ C."/>
            <person name="Tyler B."/>
            <person name="van West P."/>
            <person name="Dieguez-Uribeondo J."/>
            <person name="Young S.K."/>
            <person name="Zeng Q."/>
            <person name="Gargeya S."/>
            <person name="Fitzgerald M."/>
            <person name="Abouelleil A."/>
            <person name="Alvarado L."/>
            <person name="Chapman S.B."/>
            <person name="Gainer-Dewar J."/>
            <person name="Goldberg J."/>
            <person name="Griggs A."/>
            <person name="Gujja S."/>
            <person name="Hansen M."/>
            <person name="Howarth C."/>
            <person name="Imamovic A."/>
            <person name="Ireland A."/>
            <person name="Larimer J."/>
            <person name="McCowan C."/>
            <person name="Murphy C."/>
            <person name="Pearson M."/>
            <person name="Poon T.W."/>
            <person name="Priest M."/>
            <person name="Roberts A."/>
            <person name="Saif S."/>
            <person name="Shea T."/>
            <person name="Sykes S."/>
            <person name="Wortman J."/>
            <person name="Nusbaum C."/>
            <person name="Birren B."/>
        </authorList>
    </citation>
    <scope>NUCLEOTIDE SEQUENCE [LARGE SCALE GENOMIC DNA]</scope>
    <source>
        <strain evidence="1">APO3</strain>
    </source>
</reference>
<gene>
    <name evidence="1" type="ORF">H257_16439</name>
</gene>
<organism evidence="1">
    <name type="scientific">Aphanomyces astaci</name>
    <name type="common">Crayfish plague agent</name>
    <dbReference type="NCBI Taxonomy" id="112090"/>
    <lineage>
        <taxon>Eukaryota</taxon>
        <taxon>Sar</taxon>
        <taxon>Stramenopiles</taxon>
        <taxon>Oomycota</taxon>
        <taxon>Saprolegniomycetes</taxon>
        <taxon>Saprolegniales</taxon>
        <taxon>Verrucalvaceae</taxon>
        <taxon>Aphanomyces</taxon>
    </lineage>
</organism>
<proteinExistence type="predicted"/>
<evidence type="ECO:0000313" key="1">
    <source>
        <dbReference type="EMBL" id="ETV67355.1"/>
    </source>
</evidence>
<accession>W4FIN6</accession>
<dbReference type="VEuPathDB" id="FungiDB:H257_16439"/>
<dbReference type="EMBL" id="KI913199">
    <property type="protein sequence ID" value="ETV67355.1"/>
    <property type="molecule type" value="Genomic_DNA"/>
</dbReference>
<name>W4FIN6_APHAT</name>
<protein>
    <submittedName>
        <fullName evidence="1">Uncharacterized protein</fullName>
    </submittedName>
</protein>
<dbReference type="GeneID" id="20818435"/>
<dbReference type="AlphaFoldDB" id="W4FIN6"/>